<feature type="transmembrane region" description="Helical" evidence="7">
    <location>
        <begin position="178"/>
        <end position="198"/>
    </location>
</feature>
<evidence type="ECO:0000256" key="5">
    <source>
        <dbReference type="ARBA" id="ARBA00022989"/>
    </source>
</evidence>
<evidence type="ECO:0000256" key="6">
    <source>
        <dbReference type="ARBA" id="ARBA00023136"/>
    </source>
</evidence>
<feature type="transmembrane region" description="Helical" evidence="7">
    <location>
        <begin position="291"/>
        <end position="309"/>
    </location>
</feature>
<reference evidence="10" key="1">
    <citation type="journal article" date="2014" name="Int. J. Syst. Evol. Microbiol.">
        <title>Complete genome sequence of Corynebacterium casei LMG S-19264T (=DSM 44701T), isolated from a smear-ripened cheese.</title>
        <authorList>
            <consortium name="US DOE Joint Genome Institute (JGI-PGF)"/>
            <person name="Walter F."/>
            <person name="Albersmeier A."/>
            <person name="Kalinowski J."/>
            <person name="Ruckert C."/>
        </authorList>
    </citation>
    <scope>NUCLEOTIDE SEQUENCE</scope>
    <source>
        <strain evidence="10">CGMCC 4.7403</strain>
    </source>
</reference>
<evidence type="ECO:0000256" key="3">
    <source>
        <dbReference type="ARBA" id="ARBA00022475"/>
    </source>
</evidence>
<dbReference type="PROSITE" id="PS50928">
    <property type="entry name" value="ABC_TM1"/>
    <property type="match status" value="1"/>
</dbReference>
<evidence type="ECO:0000256" key="2">
    <source>
        <dbReference type="ARBA" id="ARBA00022448"/>
    </source>
</evidence>
<feature type="transmembrane region" description="Helical" evidence="7">
    <location>
        <begin position="145"/>
        <end position="166"/>
    </location>
</feature>
<reference evidence="10" key="2">
    <citation type="submission" date="2020-09" db="EMBL/GenBank/DDBJ databases">
        <authorList>
            <person name="Sun Q."/>
            <person name="Zhou Y."/>
        </authorList>
    </citation>
    <scope>NUCLEOTIDE SEQUENCE</scope>
    <source>
        <strain evidence="10">CGMCC 4.7403</strain>
    </source>
</reference>
<feature type="domain" description="ABC transmembrane type-1" evidence="9">
    <location>
        <begin position="109"/>
        <end position="309"/>
    </location>
</feature>
<dbReference type="PANTHER" id="PTHR43744">
    <property type="entry name" value="ABC TRANSPORTER PERMEASE PROTEIN MG189-RELATED-RELATED"/>
    <property type="match status" value="1"/>
</dbReference>
<sequence>MPIETSATPIAATSREGREPGGMSPARHRASRQRRRSARHLPSRLLAGSVLAVFVVFFVLPVLWLVLAATKTDQQLVHDHPLSFGSWHTLKANWDALTAFQDNAILLWLGNSALYAAISLVITLCVAVPAGYALAMTEFRGRRTLLVSTLVVMLMPNATLVVPLFLEINAVGLIGTMWSIILPYAFYPFGVYLTYIYFTTAVPKDLLAAARMDGCSEFGVFRLVALPLATPVIALVGFFSFVANWTNYFLPYVMLPESDQMPVQVGVGNLLSNVPSFNPTVGELAIERPQLALATLVAITPVLVVFLFAQRFLVSGMLAGATKE</sequence>
<keyword evidence="5 7" id="KW-1133">Transmembrane helix</keyword>
<evidence type="ECO:0000256" key="7">
    <source>
        <dbReference type="RuleBase" id="RU363032"/>
    </source>
</evidence>
<dbReference type="AlphaFoldDB" id="A0A919DJ06"/>
<dbReference type="InterPro" id="IPR000515">
    <property type="entry name" value="MetI-like"/>
</dbReference>
<gene>
    <name evidence="10" type="ORF">GCM10017771_74820</name>
</gene>
<comment type="subcellular location">
    <subcellularLocation>
        <location evidence="1 7">Cell membrane</location>
        <topology evidence="1 7">Multi-pass membrane protein</topology>
    </subcellularLocation>
</comment>
<dbReference type="CDD" id="cd06261">
    <property type="entry name" value="TM_PBP2"/>
    <property type="match status" value="1"/>
</dbReference>
<keyword evidence="3" id="KW-1003">Cell membrane</keyword>
<comment type="caution">
    <text evidence="10">The sequence shown here is derived from an EMBL/GenBank/DDBJ whole genome shotgun (WGS) entry which is preliminary data.</text>
</comment>
<keyword evidence="2 7" id="KW-0813">Transport</keyword>
<keyword evidence="11" id="KW-1185">Reference proteome</keyword>
<accession>A0A919DJ06</accession>
<dbReference type="SUPFAM" id="SSF161098">
    <property type="entry name" value="MetI-like"/>
    <property type="match status" value="1"/>
</dbReference>
<evidence type="ECO:0000256" key="8">
    <source>
        <dbReference type="SAM" id="MobiDB-lite"/>
    </source>
</evidence>
<keyword evidence="6 7" id="KW-0472">Membrane</keyword>
<evidence type="ECO:0000313" key="10">
    <source>
        <dbReference type="EMBL" id="GHE52568.1"/>
    </source>
</evidence>
<feature type="transmembrane region" description="Helical" evidence="7">
    <location>
        <begin position="219"/>
        <end position="243"/>
    </location>
</feature>
<dbReference type="EMBL" id="BNAT01000038">
    <property type="protein sequence ID" value="GHE52568.1"/>
    <property type="molecule type" value="Genomic_DNA"/>
</dbReference>
<comment type="similarity">
    <text evidence="7">Belongs to the binding-protein-dependent transport system permease family.</text>
</comment>
<dbReference type="Pfam" id="PF00528">
    <property type="entry name" value="BPD_transp_1"/>
    <property type="match status" value="1"/>
</dbReference>
<evidence type="ECO:0000313" key="11">
    <source>
        <dbReference type="Proteomes" id="UP000603227"/>
    </source>
</evidence>
<dbReference type="PANTHER" id="PTHR43744:SF12">
    <property type="entry name" value="ABC TRANSPORTER PERMEASE PROTEIN MG189-RELATED"/>
    <property type="match status" value="1"/>
</dbReference>
<dbReference type="InterPro" id="IPR035906">
    <property type="entry name" value="MetI-like_sf"/>
</dbReference>
<name>A0A919DJ06_9ACTN</name>
<dbReference type="GO" id="GO:0005886">
    <property type="term" value="C:plasma membrane"/>
    <property type="evidence" value="ECO:0007669"/>
    <property type="project" value="UniProtKB-SubCell"/>
</dbReference>
<evidence type="ECO:0000256" key="1">
    <source>
        <dbReference type="ARBA" id="ARBA00004651"/>
    </source>
</evidence>
<feature type="transmembrane region" description="Helical" evidence="7">
    <location>
        <begin position="45"/>
        <end position="67"/>
    </location>
</feature>
<feature type="region of interest" description="Disordered" evidence="8">
    <location>
        <begin position="1"/>
        <end position="35"/>
    </location>
</feature>
<protein>
    <submittedName>
        <fullName evidence="10">Sugar ABC transporter permease</fullName>
    </submittedName>
</protein>
<dbReference type="Proteomes" id="UP000603227">
    <property type="component" value="Unassembled WGS sequence"/>
</dbReference>
<feature type="transmembrane region" description="Helical" evidence="7">
    <location>
        <begin position="113"/>
        <end position="133"/>
    </location>
</feature>
<dbReference type="GO" id="GO:0055085">
    <property type="term" value="P:transmembrane transport"/>
    <property type="evidence" value="ECO:0007669"/>
    <property type="project" value="InterPro"/>
</dbReference>
<evidence type="ECO:0000256" key="4">
    <source>
        <dbReference type="ARBA" id="ARBA00022692"/>
    </source>
</evidence>
<dbReference type="Gene3D" id="1.10.3720.10">
    <property type="entry name" value="MetI-like"/>
    <property type="match status" value="1"/>
</dbReference>
<feature type="compositionally biased region" description="Basic residues" evidence="8">
    <location>
        <begin position="26"/>
        <end position="35"/>
    </location>
</feature>
<keyword evidence="4 7" id="KW-0812">Transmembrane</keyword>
<organism evidence="10 11">
    <name type="scientific">Streptomyces capitiformicae</name>
    <dbReference type="NCBI Taxonomy" id="2014920"/>
    <lineage>
        <taxon>Bacteria</taxon>
        <taxon>Bacillati</taxon>
        <taxon>Actinomycetota</taxon>
        <taxon>Actinomycetes</taxon>
        <taxon>Kitasatosporales</taxon>
        <taxon>Streptomycetaceae</taxon>
        <taxon>Streptomyces</taxon>
    </lineage>
</organism>
<evidence type="ECO:0000259" key="9">
    <source>
        <dbReference type="PROSITE" id="PS50928"/>
    </source>
</evidence>
<proteinExistence type="inferred from homology"/>